<organism evidence="2 3">
    <name type="scientific">Streptococcus phage phiARI0468-4</name>
    <dbReference type="NCBI Taxonomy" id="1701830"/>
    <lineage>
        <taxon>Viruses</taxon>
        <taxon>Duplodnaviria</taxon>
        <taxon>Heunggongvirae</taxon>
        <taxon>Uroviricota</taxon>
        <taxon>Caudoviricetes</taxon>
        <taxon>Paclarkvirus</taxon>
        <taxon>Paclarkvirus ARI04684</taxon>
    </lineage>
</organism>
<dbReference type="Pfam" id="PF25311">
    <property type="entry name" value="WDGH"/>
    <property type="match status" value="1"/>
</dbReference>
<evidence type="ECO:0000259" key="1">
    <source>
        <dbReference type="Pfam" id="PF25311"/>
    </source>
</evidence>
<sequence>MNEQRRNKMEIDPIEEVDLQEAQLIIDNQLGVTRGMISDGSHTFNELYHHRMILFAVILKNHLDKAWKSKKHKDGTMYENYFIVGIDTPYGQYSYHYHMENWGYFAEVQELETAPEWDGHKPDDVVRLLSL</sequence>
<proteinExistence type="predicted"/>
<gene>
    <name evidence="2" type="ORF">phiARI0468-4_19</name>
</gene>
<dbReference type="InterPro" id="IPR057362">
    <property type="entry name" value="WDGH"/>
</dbReference>
<dbReference type="RefSeq" id="YP_009322101.1">
    <property type="nucleotide sequence ID" value="NC_031915.1"/>
</dbReference>
<dbReference type="KEGG" id="vg:30307290"/>
<evidence type="ECO:0000313" key="2">
    <source>
        <dbReference type="EMBL" id="ALA46904.1"/>
    </source>
</evidence>
<name>A0A141DZJ5_9CAUD</name>
<dbReference type="OrthoDB" id="19466at10239"/>
<feature type="domain" description="WDGH" evidence="1">
    <location>
        <begin position="36"/>
        <end position="130"/>
    </location>
</feature>
<keyword evidence="3" id="KW-1185">Reference proteome</keyword>
<accession>A0A141DZJ5</accession>
<dbReference type="Proteomes" id="UP000204135">
    <property type="component" value="Segment"/>
</dbReference>
<reference evidence="2 3" key="1">
    <citation type="journal article" date="2016" name="PLoS Biol.">
        <title>Horizontal DNA Transfer Mechanisms of Bacteria as Weapons of Intragenomic Conflict.</title>
        <authorList>
            <person name="Croucher N.J."/>
            <person name="Mostowy R."/>
            <person name="Wymant C."/>
            <person name="Turner P."/>
            <person name="Bentley S.D."/>
            <person name="Fraser C."/>
        </authorList>
    </citation>
    <scope>NUCLEOTIDE SEQUENCE [LARGE SCALE GENOMIC DNA]</scope>
</reference>
<protein>
    <recommendedName>
        <fullName evidence="1">WDGH domain-containing protein</fullName>
    </recommendedName>
</protein>
<dbReference type="EMBL" id="KT337358">
    <property type="protein sequence ID" value="ALA46904.1"/>
    <property type="molecule type" value="Genomic_DNA"/>
</dbReference>
<dbReference type="GeneID" id="30307290"/>
<evidence type="ECO:0000313" key="3">
    <source>
        <dbReference type="Proteomes" id="UP000204135"/>
    </source>
</evidence>